<name>A0ACC7NQK6_9BACL</name>
<evidence type="ECO:0000313" key="2">
    <source>
        <dbReference type="Proteomes" id="UP001631969"/>
    </source>
</evidence>
<protein>
    <submittedName>
        <fullName evidence="1">LysR family transcriptional regulator</fullName>
    </submittedName>
</protein>
<reference evidence="1" key="1">
    <citation type="submission" date="2024-12" db="EMBL/GenBank/DDBJ databases">
        <authorList>
            <person name="Wu N."/>
        </authorList>
    </citation>
    <scope>NUCLEOTIDE SEQUENCE</scope>
    <source>
        <strain evidence="1">P15</strain>
    </source>
</reference>
<comment type="caution">
    <text evidence="1">The sequence shown here is derived from an EMBL/GenBank/DDBJ whole genome shotgun (WGS) entry which is preliminary data.</text>
</comment>
<accession>A0ACC7NQK6</accession>
<organism evidence="1 2">
    <name type="scientific">Paenibacillus mesotrionivorans</name>
    <dbReference type="NCBI Taxonomy" id="3160968"/>
    <lineage>
        <taxon>Bacteria</taxon>
        <taxon>Bacillati</taxon>
        <taxon>Bacillota</taxon>
        <taxon>Bacilli</taxon>
        <taxon>Bacillales</taxon>
        <taxon>Paenibacillaceae</taxon>
        <taxon>Paenibacillus</taxon>
    </lineage>
</organism>
<evidence type="ECO:0000313" key="1">
    <source>
        <dbReference type="EMBL" id="MFM9326901.1"/>
    </source>
</evidence>
<proteinExistence type="predicted"/>
<dbReference type="Proteomes" id="UP001631969">
    <property type="component" value="Unassembled WGS sequence"/>
</dbReference>
<keyword evidence="2" id="KW-1185">Reference proteome</keyword>
<dbReference type="EMBL" id="JBJURJ010000001">
    <property type="protein sequence ID" value="MFM9326901.1"/>
    <property type="molecule type" value="Genomic_DNA"/>
</dbReference>
<gene>
    <name evidence="1" type="ORF">ACI1P1_01180</name>
</gene>
<sequence>MELRQLQYALQIAAEKNFSRAAEKLHIAQPSLSQQLSKLEKELGVLLFQRNTNSVELTHAGSAFMEKAQMILDMVGQLEREMEDISDMKKGRLNVGSLPITGSHMLPRVLPLFHSRFPGIEIHLIEDTTNVLENLTAAGRTDISLLTLPVLDSNLSWEPLLDEEILLAVPPTHPLAGRAAPDETATVSIRQLREEAFIVLKRGQGFRQIALELCRSNGFEPRIVFESSNIETVQSLVAAGMGIAFVPSMIALGHGTSFRPDYLQLKERPYRTLVAAYRKGRYISKAAEAFMGVMREVMNKGDGSEPPVQPAPGVEQED</sequence>